<dbReference type="GO" id="GO:0030288">
    <property type="term" value="C:outer membrane-bounded periplasmic space"/>
    <property type="evidence" value="ECO:0007669"/>
    <property type="project" value="TreeGrafter"/>
</dbReference>
<accession>F0SZM6</accession>
<dbReference type="InterPro" id="IPR030678">
    <property type="entry name" value="Peptide/Ni-bd"/>
</dbReference>
<gene>
    <name evidence="3" type="ordered locus">Sgly_1815</name>
</gene>
<dbReference type="GO" id="GO:1904680">
    <property type="term" value="F:peptide transmembrane transporter activity"/>
    <property type="evidence" value="ECO:0007669"/>
    <property type="project" value="TreeGrafter"/>
</dbReference>
<dbReference type="GO" id="GO:0015833">
    <property type="term" value="P:peptide transport"/>
    <property type="evidence" value="ECO:0007669"/>
    <property type="project" value="TreeGrafter"/>
</dbReference>
<dbReference type="PANTHER" id="PTHR30290">
    <property type="entry name" value="PERIPLASMIC BINDING COMPONENT OF ABC TRANSPORTER"/>
    <property type="match status" value="1"/>
</dbReference>
<dbReference type="GO" id="GO:0043190">
    <property type="term" value="C:ATP-binding cassette (ABC) transporter complex"/>
    <property type="evidence" value="ECO:0007669"/>
    <property type="project" value="InterPro"/>
</dbReference>
<dbReference type="AlphaFoldDB" id="F0SZM6"/>
<reference evidence="4" key="2">
    <citation type="submission" date="2011-02" db="EMBL/GenBank/DDBJ databases">
        <title>The complete genome of Syntrophobotulus glycolicus DSM 8271.</title>
        <authorList>
            <person name="Lucas S."/>
            <person name="Copeland A."/>
            <person name="Lapidus A."/>
            <person name="Bruce D."/>
            <person name="Goodwin L."/>
            <person name="Pitluck S."/>
            <person name="Kyrpides N."/>
            <person name="Mavromatis K."/>
            <person name="Pagani I."/>
            <person name="Ivanova N."/>
            <person name="Mikhailova N."/>
            <person name="Chertkov O."/>
            <person name="Held B."/>
            <person name="Detter J.C."/>
            <person name="Tapia R."/>
            <person name="Han C."/>
            <person name="Land M."/>
            <person name="Hauser L."/>
            <person name="Markowitz V."/>
            <person name="Cheng J.-F."/>
            <person name="Hugenholtz P."/>
            <person name="Woyke T."/>
            <person name="Wu D."/>
            <person name="Spring S."/>
            <person name="Schroeder M."/>
            <person name="Brambilla E."/>
            <person name="Klenk H.-P."/>
            <person name="Eisen J.A."/>
        </authorList>
    </citation>
    <scope>NUCLEOTIDE SEQUENCE [LARGE SCALE GENOMIC DNA]</scope>
    <source>
        <strain evidence="4">DSM 8271 / FlGlyR</strain>
    </source>
</reference>
<keyword evidence="4" id="KW-1185">Reference proteome</keyword>
<feature type="chain" id="PRO_5039009435" evidence="1">
    <location>
        <begin position="20"/>
        <end position="538"/>
    </location>
</feature>
<dbReference type="eggNOG" id="COG0747">
    <property type="taxonomic scope" value="Bacteria"/>
</dbReference>
<proteinExistence type="predicted"/>
<dbReference type="InterPro" id="IPR039424">
    <property type="entry name" value="SBP_5"/>
</dbReference>
<feature type="signal peptide" evidence="1">
    <location>
        <begin position="1"/>
        <end position="19"/>
    </location>
</feature>
<dbReference type="Gene3D" id="3.10.105.10">
    <property type="entry name" value="Dipeptide-binding Protein, Domain 3"/>
    <property type="match status" value="1"/>
</dbReference>
<name>F0SZM6_SYNGF</name>
<dbReference type="PIRSF" id="PIRSF002741">
    <property type="entry name" value="MppA"/>
    <property type="match status" value="1"/>
</dbReference>
<dbReference type="PANTHER" id="PTHR30290:SF37">
    <property type="entry name" value="NICKEL-BINDING PERIPLASMIC PROTEIN"/>
    <property type="match status" value="1"/>
</dbReference>
<dbReference type="STRING" id="645991.Sgly_1815"/>
<dbReference type="RefSeq" id="WP_013624980.1">
    <property type="nucleotide sequence ID" value="NC_015172.1"/>
</dbReference>
<evidence type="ECO:0000256" key="1">
    <source>
        <dbReference type="SAM" id="SignalP"/>
    </source>
</evidence>
<dbReference type="EMBL" id="CP002547">
    <property type="protein sequence ID" value="ADY56112.1"/>
    <property type="molecule type" value="Genomic_DNA"/>
</dbReference>
<evidence type="ECO:0000313" key="3">
    <source>
        <dbReference type="EMBL" id="ADY56112.1"/>
    </source>
</evidence>
<organism evidence="3 4">
    <name type="scientific">Syntrophobotulus glycolicus (strain DSM 8271 / FlGlyR)</name>
    <dbReference type="NCBI Taxonomy" id="645991"/>
    <lineage>
        <taxon>Bacteria</taxon>
        <taxon>Bacillati</taxon>
        <taxon>Bacillota</taxon>
        <taxon>Clostridia</taxon>
        <taxon>Eubacteriales</taxon>
        <taxon>Desulfitobacteriaceae</taxon>
        <taxon>Syntrophobotulus</taxon>
    </lineage>
</organism>
<reference evidence="3 4" key="1">
    <citation type="journal article" date="2011" name="Stand. Genomic Sci.">
        <title>Complete genome sequence of Syntrophobotulus glycolicus type strain (FlGlyR).</title>
        <authorList>
            <person name="Han C."/>
            <person name="Mwirichia R."/>
            <person name="Chertkov O."/>
            <person name="Held B."/>
            <person name="Lapidus A."/>
            <person name="Nolan M."/>
            <person name="Lucas S."/>
            <person name="Hammon N."/>
            <person name="Deshpande S."/>
            <person name="Cheng J.F."/>
            <person name="Tapia R."/>
            <person name="Goodwin L."/>
            <person name="Pitluck S."/>
            <person name="Huntemann M."/>
            <person name="Liolios K."/>
            <person name="Ivanova N."/>
            <person name="Pagani I."/>
            <person name="Mavromatis K."/>
            <person name="Ovchinikova G."/>
            <person name="Pati A."/>
            <person name="Chen A."/>
            <person name="Palaniappan K."/>
            <person name="Land M."/>
            <person name="Hauser L."/>
            <person name="Brambilla E.M."/>
            <person name="Rohde M."/>
            <person name="Spring S."/>
            <person name="Sikorski J."/>
            <person name="Goker M."/>
            <person name="Woyke T."/>
            <person name="Bristow J."/>
            <person name="Eisen J.A."/>
            <person name="Markowitz V."/>
            <person name="Hugenholtz P."/>
            <person name="Kyrpides N.C."/>
            <person name="Klenk H.P."/>
            <person name="Detter J.C."/>
        </authorList>
    </citation>
    <scope>NUCLEOTIDE SEQUENCE [LARGE SCALE GENOMIC DNA]</scope>
    <source>
        <strain evidence="4">DSM 8271 / FlGlyR</strain>
    </source>
</reference>
<feature type="domain" description="Solute-binding protein family 5" evidence="2">
    <location>
        <begin position="74"/>
        <end position="442"/>
    </location>
</feature>
<sequence length="538" mass="59987">MNKRMVSILLSLAVLFSFAGCQSQKQANREKSITVGESVAFASYDPIGIMDGQGFIRYSPLVYETLIRYENGEAKPCLAESWQNDGTTWTFHLKKDVSFTDGSPFNAETVQLNIEKLQEFVGDYFGYYGAVSRITSVQVMDESTVRFVYDAPYYAVLQELSASSFGLLSPKMFENGNNPYGSTLEDTAGTGPFELKAKNTIAGQSYTFTKNATWHGAESGPDSFTVKIIPDADSRMMALQSGEIDLLFGSYQITYDMLSQLESNSRLETIFSDNLYITRNILLNASGAVLSDHNVRKAIQHGIDKEQIIATVLHGEELKADTLFTKETPNCDVELNSYDYNPKQAISLLETSGWTKTNAQGIRIKEGQTLHLQAIYQSEKPVDEQILMALKGQLAEIGIDLSIQGYETMTWFEKGTLGEFDLSVNDTYGFPQDPHVFLTAMMDDGLDKTSQQGLSQKTEIDSHIANMMQTVDAAVIQEDYRYVLTTLHKEAVNVPVSYAKEMAIYNPEVISGITFDDRPFTLDVTRIVLNRGISWSKV</sequence>
<protein>
    <submittedName>
        <fullName evidence="3">Extracellular solute-binding protein family 5</fullName>
    </submittedName>
</protein>
<dbReference type="HOGENOM" id="CLU_017028_7_5_9"/>
<evidence type="ECO:0000313" key="4">
    <source>
        <dbReference type="Proteomes" id="UP000007488"/>
    </source>
</evidence>
<dbReference type="Pfam" id="PF00496">
    <property type="entry name" value="SBP_bac_5"/>
    <property type="match status" value="1"/>
</dbReference>
<dbReference type="InterPro" id="IPR000914">
    <property type="entry name" value="SBP_5_dom"/>
</dbReference>
<dbReference type="OrthoDB" id="137511at2"/>
<dbReference type="SUPFAM" id="SSF53850">
    <property type="entry name" value="Periplasmic binding protein-like II"/>
    <property type="match status" value="1"/>
</dbReference>
<dbReference type="Gene3D" id="3.40.190.10">
    <property type="entry name" value="Periplasmic binding protein-like II"/>
    <property type="match status" value="1"/>
</dbReference>
<dbReference type="KEGG" id="sgy:Sgly_1815"/>
<dbReference type="PROSITE" id="PS51257">
    <property type="entry name" value="PROKAR_LIPOPROTEIN"/>
    <property type="match status" value="1"/>
</dbReference>
<dbReference type="Proteomes" id="UP000007488">
    <property type="component" value="Chromosome"/>
</dbReference>
<evidence type="ECO:0000259" key="2">
    <source>
        <dbReference type="Pfam" id="PF00496"/>
    </source>
</evidence>
<keyword evidence="1" id="KW-0732">Signal</keyword>